<sequence length="124" mass="13511">MIAVLGASIFGIATIIYILLALGLPLGEFAWGGKYKVLPTNFRIICAVSVVVQLFAIMIILQTGGIIPLVFTKKVTTMICFFFAAYLSLNSIMNALSNSKKERYIVTPLSVTSAICFWITALQV</sequence>
<dbReference type="AlphaFoldDB" id="A0A8J7L2M2"/>
<name>A0A8J7L2M2_9FIRM</name>
<keyword evidence="3" id="KW-1185">Reference proteome</keyword>
<feature type="transmembrane region" description="Helical" evidence="1">
    <location>
        <begin position="44"/>
        <end position="69"/>
    </location>
</feature>
<reference evidence="2" key="1">
    <citation type="submission" date="2020-12" db="EMBL/GenBank/DDBJ databases">
        <title>M. sibirica DSM 26468T genome.</title>
        <authorList>
            <person name="Thieme N."/>
            <person name="Rettenmaier R."/>
            <person name="Zverlov V."/>
            <person name="Liebl W."/>
        </authorList>
    </citation>
    <scope>NUCLEOTIDE SEQUENCE</scope>
    <source>
        <strain evidence="2">DSM 26468</strain>
    </source>
</reference>
<proteinExistence type="predicted"/>
<keyword evidence="1" id="KW-1133">Transmembrane helix</keyword>
<dbReference type="RefSeq" id="WP_197661167.1">
    <property type="nucleotide sequence ID" value="NZ_JAEAGR010000007.1"/>
</dbReference>
<comment type="caution">
    <text evidence="2">The sequence shown here is derived from an EMBL/GenBank/DDBJ whole genome shotgun (WGS) entry which is preliminary data.</text>
</comment>
<keyword evidence="1" id="KW-0812">Transmembrane</keyword>
<dbReference type="EMBL" id="JAEAGR010000007">
    <property type="protein sequence ID" value="MBH1940943.1"/>
    <property type="molecule type" value="Genomic_DNA"/>
</dbReference>
<feature type="transmembrane region" description="Helical" evidence="1">
    <location>
        <begin position="75"/>
        <end position="92"/>
    </location>
</feature>
<keyword evidence="1" id="KW-0472">Membrane</keyword>
<evidence type="ECO:0000313" key="2">
    <source>
        <dbReference type="EMBL" id="MBH1940943.1"/>
    </source>
</evidence>
<feature type="transmembrane region" description="Helical" evidence="1">
    <location>
        <begin position="6"/>
        <end position="32"/>
    </location>
</feature>
<accession>A0A8J7L2M2</accession>
<feature type="transmembrane region" description="Helical" evidence="1">
    <location>
        <begin position="104"/>
        <end position="122"/>
    </location>
</feature>
<dbReference type="Proteomes" id="UP000623269">
    <property type="component" value="Unassembled WGS sequence"/>
</dbReference>
<evidence type="ECO:0000256" key="1">
    <source>
        <dbReference type="SAM" id="Phobius"/>
    </source>
</evidence>
<protein>
    <submittedName>
        <fullName evidence="2">Uncharacterized protein</fullName>
    </submittedName>
</protein>
<organism evidence="2 3">
    <name type="scientific">Mobilitalea sibirica</name>
    <dbReference type="NCBI Taxonomy" id="1462919"/>
    <lineage>
        <taxon>Bacteria</taxon>
        <taxon>Bacillati</taxon>
        <taxon>Bacillota</taxon>
        <taxon>Clostridia</taxon>
        <taxon>Lachnospirales</taxon>
        <taxon>Lachnospiraceae</taxon>
        <taxon>Mobilitalea</taxon>
    </lineage>
</organism>
<gene>
    <name evidence="2" type="ORF">I5677_08575</name>
</gene>
<evidence type="ECO:0000313" key="3">
    <source>
        <dbReference type="Proteomes" id="UP000623269"/>
    </source>
</evidence>